<protein>
    <recommendedName>
        <fullName evidence="1">Integrase catalytic domain-containing protein</fullName>
    </recommendedName>
</protein>
<name>A0AAE0ZLF0_9GAST</name>
<dbReference type="InterPro" id="IPR041588">
    <property type="entry name" value="Integrase_H2C2"/>
</dbReference>
<comment type="caution">
    <text evidence="2">The sequence shown here is derived from an EMBL/GenBank/DDBJ whole genome shotgun (WGS) entry which is preliminary data.</text>
</comment>
<dbReference type="SUPFAM" id="SSF53098">
    <property type="entry name" value="Ribonuclease H-like"/>
    <property type="match status" value="1"/>
</dbReference>
<evidence type="ECO:0000313" key="2">
    <source>
        <dbReference type="EMBL" id="KAK3771623.1"/>
    </source>
</evidence>
<dbReference type="PANTHER" id="PTHR37984">
    <property type="entry name" value="PROTEIN CBG26694"/>
    <property type="match status" value="1"/>
</dbReference>
<dbReference type="PANTHER" id="PTHR37984:SF15">
    <property type="entry name" value="INTEGRASE CATALYTIC DOMAIN-CONTAINING PROTEIN"/>
    <property type="match status" value="1"/>
</dbReference>
<dbReference type="Proteomes" id="UP001283361">
    <property type="component" value="Unassembled WGS sequence"/>
</dbReference>
<dbReference type="InterPro" id="IPR001584">
    <property type="entry name" value="Integrase_cat-core"/>
</dbReference>
<dbReference type="Pfam" id="PF00665">
    <property type="entry name" value="rve"/>
    <property type="match status" value="1"/>
</dbReference>
<feature type="domain" description="Integrase catalytic" evidence="1">
    <location>
        <begin position="50"/>
        <end position="208"/>
    </location>
</feature>
<sequence length="427" mass="48957">MGIGATKKRIYSRFTWPGIMQDTIRFVKSFITCQKHCNKLPRLPVQQADIVDRPFDKIAIDIVGPFTVTDSKCRYILTLVDTATRWPEAVPLRDIRTTDVASALFNIFSRLGVPKQILSDNGQQLVSKAMSELMEMIGIERRLSTPYHAQSNGIVEKFNGTLKNMLHKLTADKPHTWDKLIPAVLFAFRKISNTSTGYPPFTLMYGRQVRGPADIIADICSGTDNIVEEYTFVHDYANRLYQDINKACKIATENAKTKLAEYRETRSSHTRYREFSNSILLPQDGNNLFMRYQGPYIIRKVDDDNNYVCQVGKNFKTYHANLLMKFEERQPIPPDDIILPHAAVSFIKDDDVDLETSIEFHRITQKEFPLDVMLDEKLSPNQQNEIRLLLQGFPDTLSDLPGRTQRNLISGRHTLQNKTISTTHTCY</sequence>
<organism evidence="2 3">
    <name type="scientific">Elysia crispata</name>
    <name type="common">lettuce slug</name>
    <dbReference type="NCBI Taxonomy" id="231223"/>
    <lineage>
        <taxon>Eukaryota</taxon>
        <taxon>Metazoa</taxon>
        <taxon>Spiralia</taxon>
        <taxon>Lophotrochozoa</taxon>
        <taxon>Mollusca</taxon>
        <taxon>Gastropoda</taxon>
        <taxon>Heterobranchia</taxon>
        <taxon>Euthyneura</taxon>
        <taxon>Panpulmonata</taxon>
        <taxon>Sacoglossa</taxon>
        <taxon>Placobranchoidea</taxon>
        <taxon>Plakobranchidae</taxon>
        <taxon>Elysia</taxon>
    </lineage>
</organism>
<dbReference type="InterPro" id="IPR036397">
    <property type="entry name" value="RNaseH_sf"/>
</dbReference>
<reference evidence="2" key="1">
    <citation type="journal article" date="2023" name="G3 (Bethesda)">
        <title>A reference genome for the long-term kleptoplast-retaining sea slug Elysia crispata morphotype clarki.</title>
        <authorList>
            <person name="Eastman K.E."/>
            <person name="Pendleton A.L."/>
            <person name="Shaikh M.A."/>
            <person name="Suttiyut T."/>
            <person name="Ogas R."/>
            <person name="Tomko P."/>
            <person name="Gavelis G."/>
            <person name="Widhalm J.R."/>
            <person name="Wisecaver J.H."/>
        </authorList>
    </citation>
    <scope>NUCLEOTIDE SEQUENCE</scope>
    <source>
        <strain evidence="2">ECLA1</strain>
    </source>
</reference>
<dbReference type="InterPro" id="IPR050951">
    <property type="entry name" value="Retrovirus_Pol_polyprotein"/>
</dbReference>
<dbReference type="AlphaFoldDB" id="A0AAE0ZLF0"/>
<dbReference type="FunFam" id="3.30.420.10:FF:000032">
    <property type="entry name" value="Retrovirus-related Pol polyprotein from transposon 297-like Protein"/>
    <property type="match status" value="1"/>
</dbReference>
<accession>A0AAE0ZLF0</accession>
<gene>
    <name evidence="2" type="ORF">RRG08_047880</name>
</gene>
<dbReference type="PROSITE" id="PS50994">
    <property type="entry name" value="INTEGRASE"/>
    <property type="match status" value="1"/>
</dbReference>
<evidence type="ECO:0000259" key="1">
    <source>
        <dbReference type="PROSITE" id="PS50994"/>
    </source>
</evidence>
<dbReference type="GO" id="GO:0003676">
    <property type="term" value="F:nucleic acid binding"/>
    <property type="evidence" value="ECO:0007669"/>
    <property type="project" value="InterPro"/>
</dbReference>
<proteinExistence type="predicted"/>
<keyword evidence="3" id="KW-1185">Reference proteome</keyword>
<dbReference type="Pfam" id="PF17921">
    <property type="entry name" value="Integrase_H2C2"/>
    <property type="match status" value="1"/>
</dbReference>
<dbReference type="EMBL" id="JAWDGP010003693">
    <property type="protein sequence ID" value="KAK3771623.1"/>
    <property type="molecule type" value="Genomic_DNA"/>
</dbReference>
<dbReference type="Gene3D" id="3.30.420.10">
    <property type="entry name" value="Ribonuclease H-like superfamily/Ribonuclease H"/>
    <property type="match status" value="1"/>
</dbReference>
<dbReference type="InterPro" id="IPR012337">
    <property type="entry name" value="RNaseH-like_sf"/>
</dbReference>
<dbReference type="GO" id="GO:0015074">
    <property type="term" value="P:DNA integration"/>
    <property type="evidence" value="ECO:0007669"/>
    <property type="project" value="InterPro"/>
</dbReference>
<evidence type="ECO:0000313" key="3">
    <source>
        <dbReference type="Proteomes" id="UP001283361"/>
    </source>
</evidence>